<keyword evidence="2 7" id="KW-0813">Transport</keyword>
<dbReference type="GO" id="GO:0042773">
    <property type="term" value="P:ATP synthesis coupled electron transport"/>
    <property type="evidence" value="ECO:0007669"/>
    <property type="project" value="InterPro"/>
</dbReference>
<evidence type="ECO:0000256" key="1">
    <source>
        <dbReference type="ARBA" id="ARBA00004127"/>
    </source>
</evidence>
<evidence type="ECO:0000256" key="7">
    <source>
        <dbReference type="HAMAP-Rule" id="MF_00862"/>
    </source>
</evidence>
<keyword evidence="3 7" id="KW-1003">Cell membrane</keyword>
<evidence type="ECO:0000259" key="9">
    <source>
        <dbReference type="Pfam" id="PF00361"/>
    </source>
</evidence>
<reference evidence="11" key="1">
    <citation type="submission" date="2021-01" db="EMBL/GenBank/DDBJ databases">
        <title>Fulvivirga kasyanovii gen. nov., sp nov., a novel member of the phylum Bacteroidetes isolated from seawater in a mussel farm.</title>
        <authorList>
            <person name="Zhao L.-H."/>
            <person name="Wang Z.-J."/>
        </authorList>
    </citation>
    <scope>NUCLEOTIDE SEQUENCE</scope>
    <source>
        <strain evidence="11">29W222</strain>
    </source>
</reference>
<evidence type="ECO:0000259" key="10">
    <source>
        <dbReference type="Pfam" id="PF00662"/>
    </source>
</evidence>
<dbReference type="GO" id="GO:0012505">
    <property type="term" value="C:endomembrane system"/>
    <property type="evidence" value="ECO:0007669"/>
    <property type="project" value="UniProtKB-SubCell"/>
</dbReference>
<protein>
    <recommendedName>
        <fullName evidence="7">Probable inorganic carbon transporter subunit DabB</fullName>
    </recommendedName>
</protein>
<feature type="transmembrane region" description="Helical" evidence="7">
    <location>
        <begin position="114"/>
        <end position="143"/>
    </location>
</feature>
<comment type="similarity">
    <text evidence="7">Belongs to the inorganic carbon transporter (TC 9.A.2) DabB family.</text>
</comment>
<dbReference type="RefSeq" id="WP_202857785.1">
    <property type="nucleotide sequence ID" value="NZ_JAEUGD010000059.1"/>
</dbReference>
<comment type="caution">
    <text evidence="11">The sequence shown here is derived from an EMBL/GenBank/DDBJ whole genome shotgun (WGS) entry which is preliminary data.</text>
</comment>
<dbReference type="PANTHER" id="PTHR42829">
    <property type="entry name" value="NADH-UBIQUINONE OXIDOREDUCTASE CHAIN 5"/>
    <property type="match status" value="1"/>
</dbReference>
<feature type="transmembrane region" description="Helical" evidence="7">
    <location>
        <begin position="169"/>
        <end position="187"/>
    </location>
</feature>
<dbReference type="PANTHER" id="PTHR42829:SF1">
    <property type="entry name" value="INORGANIC CARBON TRANSPORTER SUBUNIT DABB-RELATED"/>
    <property type="match status" value="1"/>
</dbReference>
<feature type="domain" description="NADH-Ubiquinone oxidoreductase (complex I) chain 5 N-terminal" evidence="10">
    <location>
        <begin position="73"/>
        <end position="114"/>
    </location>
</feature>
<comment type="function">
    <text evidence="7">Part of an energy-coupled inorganic carbon pump.</text>
</comment>
<evidence type="ECO:0000256" key="6">
    <source>
        <dbReference type="ARBA" id="ARBA00023136"/>
    </source>
</evidence>
<dbReference type="Pfam" id="PF00662">
    <property type="entry name" value="Proton_antipo_N"/>
    <property type="match status" value="1"/>
</dbReference>
<evidence type="ECO:0000256" key="2">
    <source>
        <dbReference type="ARBA" id="ARBA00022448"/>
    </source>
</evidence>
<evidence type="ECO:0000313" key="11">
    <source>
        <dbReference type="EMBL" id="MBL6448243.1"/>
    </source>
</evidence>
<dbReference type="HAMAP" id="MF_00862">
    <property type="entry name" value="DabB"/>
    <property type="match status" value="1"/>
</dbReference>
<dbReference type="GO" id="GO:0005886">
    <property type="term" value="C:plasma membrane"/>
    <property type="evidence" value="ECO:0007669"/>
    <property type="project" value="UniProtKB-SubCell"/>
</dbReference>
<feature type="transmembrane region" description="Helical" evidence="7">
    <location>
        <begin position="398"/>
        <end position="419"/>
    </location>
</feature>
<dbReference type="EMBL" id="JAEUGD010000059">
    <property type="protein sequence ID" value="MBL6448243.1"/>
    <property type="molecule type" value="Genomic_DNA"/>
</dbReference>
<sequence>MFQNLPAFITVLSPAIFAATALVSRFQPGIRPAIVKRMSVVSTVTSILIAIVCGIAVANNGILQTKLVGFNGLGFSLRLDALSVAMLIMIALLGFIIVKFSLNYLDGDKRQGAFLGRLAATIASVQLLVLSANLFVLLISWVLTSISLHRLLVFYAHRPGALVAARKKYILARLGDLCLLVAVLLLYREFGTGDFEMVFAMIKERNTLGLLPASMEGVAVLLVLVAILKSAQFPTHGWLIEVMETPTPVSALLHAGLLNAGPFLIIRMAHIIDASVYAPYLLIIVGGFTALFGSVIYLTQTSIKTALAYSSIAHMGFSLLVCGFGIFPAAMLHLVGHSFYKAHAFLSSGSAIDVIKGNKIASLPKSYSLYKIAAGILLALVVYSGFIIVWGIDVYRELPLVAIGSILVMGLSRIFILAIDKNGGISLFMRASLMVLFVAGAFFSLESGAHYILSSQVPELHTPGVGKALLVGALLLVFGTVVLVQVIAPTLSKYPIFLTLAVHLRNGLYVNTIFDRVVSALRIHSPENKLVVQQQDRQLRRVEYLKMDQLKEQAVFINKL</sequence>
<dbReference type="InterPro" id="IPR001750">
    <property type="entry name" value="ND/Mrp_TM"/>
</dbReference>
<evidence type="ECO:0000313" key="12">
    <source>
        <dbReference type="Proteomes" id="UP000614216"/>
    </source>
</evidence>
<dbReference type="Pfam" id="PF00361">
    <property type="entry name" value="Proton_antipo_M"/>
    <property type="match status" value="1"/>
</dbReference>
<feature type="transmembrane region" description="Helical" evidence="7">
    <location>
        <begin position="248"/>
        <end position="266"/>
    </location>
</feature>
<feature type="transmembrane region" description="Helical" evidence="7">
    <location>
        <begin position="369"/>
        <end position="392"/>
    </location>
</feature>
<feature type="transmembrane region" description="Helical" evidence="7">
    <location>
        <begin position="82"/>
        <end position="102"/>
    </location>
</feature>
<feature type="transmembrane region" description="Helical" evidence="7">
    <location>
        <begin position="431"/>
        <end position="453"/>
    </location>
</feature>
<dbReference type="PRINTS" id="PR01434">
    <property type="entry name" value="NADHDHGNASE5"/>
</dbReference>
<proteinExistence type="inferred from homology"/>
<feature type="transmembrane region" description="Helical" evidence="7">
    <location>
        <begin position="208"/>
        <end position="228"/>
    </location>
</feature>
<organism evidence="11 12">
    <name type="scientific">Fulvivirga marina</name>
    <dbReference type="NCBI Taxonomy" id="2494733"/>
    <lineage>
        <taxon>Bacteria</taxon>
        <taxon>Pseudomonadati</taxon>
        <taxon>Bacteroidota</taxon>
        <taxon>Cytophagia</taxon>
        <taxon>Cytophagales</taxon>
        <taxon>Fulvivirgaceae</taxon>
        <taxon>Fulvivirga</taxon>
    </lineage>
</organism>
<feature type="transmembrane region" description="Helical" evidence="7">
    <location>
        <begin position="6"/>
        <end position="26"/>
    </location>
</feature>
<dbReference type="InterPro" id="IPR046396">
    <property type="entry name" value="Transporter_DabB"/>
</dbReference>
<feature type="transmembrane region" description="Helical" evidence="7">
    <location>
        <begin position="465"/>
        <end position="488"/>
    </location>
</feature>
<keyword evidence="12" id="KW-1185">Reference proteome</keyword>
<gene>
    <name evidence="7" type="primary">dabB</name>
    <name evidence="11" type="ORF">JMN32_18155</name>
</gene>
<evidence type="ECO:0000256" key="8">
    <source>
        <dbReference type="RuleBase" id="RU000320"/>
    </source>
</evidence>
<evidence type="ECO:0000256" key="4">
    <source>
        <dbReference type="ARBA" id="ARBA00022692"/>
    </source>
</evidence>
<comment type="subcellular location">
    <subcellularLocation>
        <location evidence="7">Cell membrane</location>
        <topology evidence="7">Multi-pass membrane protein</topology>
    </subcellularLocation>
    <subcellularLocation>
        <location evidence="1">Endomembrane system</location>
        <topology evidence="1">Multi-pass membrane protein</topology>
    </subcellularLocation>
    <subcellularLocation>
        <location evidence="8">Membrane</location>
        <topology evidence="8">Multi-pass membrane protein</topology>
    </subcellularLocation>
</comment>
<feature type="transmembrane region" description="Helical" evidence="7">
    <location>
        <begin position="38"/>
        <end position="62"/>
    </location>
</feature>
<keyword evidence="4 7" id="KW-0812">Transmembrane</keyword>
<feature type="transmembrane region" description="Helical" evidence="7">
    <location>
        <begin position="278"/>
        <end position="300"/>
    </location>
</feature>
<dbReference type="AlphaFoldDB" id="A0A937G0F3"/>
<evidence type="ECO:0000256" key="3">
    <source>
        <dbReference type="ARBA" id="ARBA00022475"/>
    </source>
</evidence>
<feature type="transmembrane region" description="Helical" evidence="7">
    <location>
        <begin position="312"/>
        <end position="335"/>
    </location>
</feature>
<feature type="domain" description="NADH:quinone oxidoreductase/Mrp antiporter transmembrane" evidence="9">
    <location>
        <begin position="131"/>
        <end position="354"/>
    </location>
</feature>
<accession>A0A937G0F3</accession>
<keyword evidence="6 7" id="KW-0472">Membrane</keyword>
<dbReference type="Proteomes" id="UP000614216">
    <property type="component" value="Unassembled WGS sequence"/>
</dbReference>
<dbReference type="InterPro" id="IPR003945">
    <property type="entry name" value="NU5C-like"/>
</dbReference>
<evidence type="ECO:0000256" key="5">
    <source>
        <dbReference type="ARBA" id="ARBA00022989"/>
    </source>
</evidence>
<dbReference type="GO" id="GO:0008137">
    <property type="term" value="F:NADH dehydrogenase (ubiquinone) activity"/>
    <property type="evidence" value="ECO:0007669"/>
    <property type="project" value="InterPro"/>
</dbReference>
<dbReference type="GO" id="GO:0015990">
    <property type="term" value="P:electron transport coupled proton transport"/>
    <property type="evidence" value="ECO:0007669"/>
    <property type="project" value="TreeGrafter"/>
</dbReference>
<name>A0A937G0F3_9BACT</name>
<comment type="subunit">
    <text evidence="7">Forms a complex with DabA.</text>
</comment>
<dbReference type="GO" id="GO:0003954">
    <property type="term" value="F:NADH dehydrogenase activity"/>
    <property type="evidence" value="ECO:0007669"/>
    <property type="project" value="TreeGrafter"/>
</dbReference>
<keyword evidence="5 7" id="KW-1133">Transmembrane helix</keyword>
<dbReference type="InterPro" id="IPR001516">
    <property type="entry name" value="Proton_antipo_N"/>
</dbReference>